<name>M0NCT2_9EURY</name>
<dbReference type="Pfam" id="PF01943">
    <property type="entry name" value="Polysacc_synt"/>
    <property type="match status" value="1"/>
</dbReference>
<feature type="transmembrane region" description="Helical" evidence="6">
    <location>
        <begin position="451"/>
        <end position="472"/>
    </location>
</feature>
<gene>
    <name evidence="7" type="ORF">C451_05403</name>
</gene>
<comment type="caution">
    <text evidence="7">The sequence shown here is derived from an EMBL/GenBank/DDBJ whole genome shotgun (WGS) entry which is preliminary data.</text>
</comment>
<comment type="subcellular location">
    <subcellularLocation>
        <location evidence="1">Cell membrane</location>
        <topology evidence="1">Multi-pass membrane protein</topology>
    </subcellularLocation>
</comment>
<feature type="transmembrane region" description="Helical" evidence="6">
    <location>
        <begin position="43"/>
        <end position="64"/>
    </location>
</feature>
<evidence type="ECO:0000256" key="2">
    <source>
        <dbReference type="ARBA" id="ARBA00022475"/>
    </source>
</evidence>
<dbReference type="PATRIC" id="fig|1227457.3.peg.957"/>
<dbReference type="RefSeq" id="WP_007738459.1">
    <property type="nucleotide sequence ID" value="NZ_AOMF01000114.1"/>
</dbReference>
<proteinExistence type="predicted"/>
<sequence>MSRSILRGFVSILGGNVGRTITSLILTPILIRVLGSTEYGKYAFAIALFTPLMTIVNAGIFQGVRRYVGQHPQNDKWRDNIFSFYLRTAIVVAIIATIVLIAISTQEQIWSIFGDELGSTFFILGIMIVPHQLYKLFRGMLMALDLETVSEPIHLLQQVVMKGAGIIFVITGLGATGALLGYGVSLLLASILCLAYIIRNIGIQPLFKSPDPKITTRNLLGFNTLSVVHAFLVGSLLNVDVILIRTFVGSASAGYYKAALVVTSLLWFVPRSLNTVLLHSTASMWENKDNQRISILASRSTRYTLMSTLLLTVGLGTLAEPFIQMYYGREFISTVQPLLLLLPGTVGYALARPVMAIIQSRGNLRLMIAATGAAALLNVLLNVVLIPAYGMSGAAIATSLSYGSMLLFYFVSSATLDINILSDMRTIRILSSAAFTGIVIVPLSSHISSNILSLLIVPPVGMFIYIAALLLLRGIKVDEVHHIYGQITQMRN</sequence>
<dbReference type="eggNOG" id="arCOG02209">
    <property type="taxonomic scope" value="Archaea"/>
</dbReference>
<feature type="transmembrane region" description="Helical" evidence="6">
    <location>
        <begin position="12"/>
        <end position="31"/>
    </location>
</feature>
<keyword evidence="8" id="KW-1185">Reference proteome</keyword>
<keyword evidence="5 6" id="KW-0472">Membrane</keyword>
<protein>
    <submittedName>
        <fullName evidence="7">Polysaccharide biosynthesis protein</fullName>
    </submittedName>
</protein>
<dbReference type="InterPro" id="IPR050833">
    <property type="entry name" value="Poly_Biosynth_Transport"/>
</dbReference>
<dbReference type="PANTHER" id="PTHR30250">
    <property type="entry name" value="PST FAMILY PREDICTED COLANIC ACID TRANSPORTER"/>
    <property type="match status" value="1"/>
</dbReference>
<feature type="transmembrane region" description="Helical" evidence="6">
    <location>
        <begin position="219"/>
        <end position="239"/>
    </location>
</feature>
<evidence type="ECO:0000313" key="7">
    <source>
        <dbReference type="EMBL" id="EMA55373.1"/>
    </source>
</evidence>
<keyword evidence="3 6" id="KW-0812">Transmembrane</keyword>
<evidence type="ECO:0000256" key="3">
    <source>
        <dbReference type="ARBA" id="ARBA00022692"/>
    </source>
</evidence>
<evidence type="ECO:0000256" key="6">
    <source>
        <dbReference type="SAM" id="Phobius"/>
    </source>
</evidence>
<dbReference type="EMBL" id="AOMF01000114">
    <property type="protein sequence ID" value="EMA55373.1"/>
    <property type="molecule type" value="Genomic_DNA"/>
</dbReference>
<keyword evidence="4 6" id="KW-1133">Transmembrane helix</keyword>
<organism evidence="7 8">
    <name type="scientific">Halococcus thailandensis JCM 13552</name>
    <dbReference type="NCBI Taxonomy" id="1227457"/>
    <lineage>
        <taxon>Archaea</taxon>
        <taxon>Methanobacteriati</taxon>
        <taxon>Methanobacteriota</taxon>
        <taxon>Stenosarchaea group</taxon>
        <taxon>Halobacteria</taxon>
        <taxon>Halobacteriales</taxon>
        <taxon>Halococcaceae</taxon>
        <taxon>Halococcus</taxon>
    </lineage>
</organism>
<dbReference type="Proteomes" id="UP000011680">
    <property type="component" value="Unassembled WGS sequence"/>
</dbReference>
<evidence type="ECO:0000256" key="1">
    <source>
        <dbReference type="ARBA" id="ARBA00004651"/>
    </source>
</evidence>
<feature type="transmembrane region" description="Helical" evidence="6">
    <location>
        <begin position="335"/>
        <end position="354"/>
    </location>
</feature>
<feature type="transmembrane region" description="Helical" evidence="6">
    <location>
        <begin position="395"/>
        <end position="415"/>
    </location>
</feature>
<evidence type="ECO:0000256" key="4">
    <source>
        <dbReference type="ARBA" id="ARBA00022989"/>
    </source>
</evidence>
<reference evidence="7 8" key="1">
    <citation type="journal article" date="2014" name="PLoS Genet.">
        <title>Phylogenetically driven sequencing of extremely halophilic archaea reveals strategies for static and dynamic osmo-response.</title>
        <authorList>
            <person name="Becker E.A."/>
            <person name="Seitzer P.M."/>
            <person name="Tritt A."/>
            <person name="Larsen D."/>
            <person name="Krusor M."/>
            <person name="Yao A.I."/>
            <person name="Wu D."/>
            <person name="Madern D."/>
            <person name="Eisen J.A."/>
            <person name="Darling A.E."/>
            <person name="Facciotti M.T."/>
        </authorList>
    </citation>
    <scope>NUCLEOTIDE SEQUENCE [LARGE SCALE GENOMIC DNA]</scope>
    <source>
        <strain evidence="7 8">JCM 13552</strain>
    </source>
</reference>
<dbReference type="AlphaFoldDB" id="M0NCT2"/>
<dbReference type="STRING" id="1227457.C451_05403"/>
<dbReference type="PANTHER" id="PTHR30250:SF11">
    <property type="entry name" value="O-ANTIGEN TRANSPORTER-RELATED"/>
    <property type="match status" value="1"/>
</dbReference>
<keyword evidence="2" id="KW-1003">Cell membrane</keyword>
<accession>M0NCT2</accession>
<feature type="transmembrane region" description="Helical" evidence="6">
    <location>
        <begin position="366"/>
        <end position="389"/>
    </location>
</feature>
<dbReference type="InterPro" id="IPR002797">
    <property type="entry name" value="Polysacc_synth"/>
</dbReference>
<feature type="transmembrane region" description="Helical" evidence="6">
    <location>
        <begin position="84"/>
        <end position="105"/>
    </location>
</feature>
<feature type="transmembrane region" description="Helical" evidence="6">
    <location>
        <begin position="427"/>
        <end position="445"/>
    </location>
</feature>
<feature type="transmembrane region" description="Helical" evidence="6">
    <location>
        <begin position="303"/>
        <end position="323"/>
    </location>
</feature>
<feature type="transmembrane region" description="Helical" evidence="6">
    <location>
        <begin position="179"/>
        <end position="198"/>
    </location>
</feature>
<evidence type="ECO:0000256" key="5">
    <source>
        <dbReference type="ARBA" id="ARBA00023136"/>
    </source>
</evidence>
<evidence type="ECO:0000313" key="8">
    <source>
        <dbReference type="Proteomes" id="UP000011680"/>
    </source>
</evidence>
<dbReference type="GO" id="GO:0005886">
    <property type="term" value="C:plasma membrane"/>
    <property type="evidence" value="ECO:0007669"/>
    <property type="project" value="UniProtKB-SubCell"/>
</dbReference>